<dbReference type="Proteomes" id="UP000186817">
    <property type="component" value="Unassembled WGS sequence"/>
</dbReference>
<feature type="transmembrane region" description="Helical" evidence="2">
    <location>
        <begin position="940"/>
        <end position="968"/>
    </location>
</feature>
<evidence type="ECO:0000313" key="3">
    <source>
        <dbReference type="EMBL" id="OLQ03595.1"/>
    </source>
</evidence>
<keyword evidence="2" id="KW-0472">Membrane</keyword>
<evidence type="ECO:0000256" key="2">
    <source>
        <dbReference type="SAM" id="Phobius"/>
    </source>
</evidence>
<feature type="region of interest" description="Disordered" evidence="1">
    <location>
        <begin position="1150"/>
        <end position="1199"/>
    </location>
</feature>
<proteinExistence type="predicted"/>
<feature type="compositionally biased region" description="Low complexity" evidence="1">
    <location>
        <begin position="677"/>
        <end position="691"/>
    </location>
</feature>
<name>A0A1Q9E850_SYMMI</name>
<keyword evidence="2" id="KW-1133">Transmembrane helix</keyword>
<feature type="region of interest" description="Disordered" evidence="1">
    <location>
        <begin position="1431"/>
        <end position="1453"/>
    </location>
</feature>
<feature type="compositionally biased region" description="Polar residues" evidence="1">
    <location>
        <begin position="561"/>
        <end position="573"/>
    </location>
</feature>
<feature type="region of interest" description="Disordered" evidence="1">
    <location>
        <begin position="634"/>
        <end position="694"/>
    </location>
</feature>
<feature type="region of interest" description="Disordered" evidence="1">
    <location>
        <begin position="1331"/>
        <end position="1384"/>
    </location>
</feature>
<protein>
    <submittedName>
        <fullName evidence="3">Uncharacterized protein</fullName>
    </submittedName>
</protein>
<feature type="compositionally biased region" description="Polar residues" evidence="1">
    <location>
        <begin position="1353"/>
        <end position="1374"/>
    </location>
</feature>
<feature type="region of interest" description="Disordered" evidence="1">
    <location>
        <begin position="544"/>
        <end position="573"/>
    </location>
</feature>
<sequence length="1453" mass="158569">MGADVSFFTQVAAELTPDREGIELDDDQRHFKQVIDNWPGSEILVNSQLEDFPLPIQPVGPTLRCGVAVCDSVTGSDEAEEEVEEPYMMYSDDLFVYCKNEAIALRGLHDYPVISGYILEADTQPSRLSINWCAMLQVLVVIIAAIRCRCRGVVVVMGVVIVVHGIVGVSVLVVDVLHYGYSDGFLWKSLSAVLRSCEQWMRYRFRVEGFSSMDACFVVTHSVDTTAIWRLDRLWQVAEAAALGHKKEPAPQPCSAMRAMSSLPADCGMQGRAVAEEFGRPSRPPRMYPIRRDKAQASVAIVGEYLPGYVPSEWHGFALVAERRSPKYRPDDCNGGVVLKMDSSGLLVLTVARGADIDVYAIVPHTLDVVPVTVDGLDSCLELVFPEDRASRVSDSQALSWALVAVRSYTGDEVQENKDSPFGAQSVARHRVKLRRIADHWHQSLLKTVHAAFSRHPHVLMAQARLAHNRRQKRKSFCPCSNFLSLFGTMAVMAEASKLQKLWRPGLDTSRSNITWQHAVRLPDGFQRPISKAGIGHHQIRTPRGASLLSTNSGRGGLARQISSRGTATPVSPNRVQVSRLGIRQGVRTSDKQRPLASQGALLAQPGGHVSASKTVRRDVKPLLKAATSEGIRLRSRSVSSENVDHRGQVTQHRQLRPASRPRGVVPVNQPRLQGESNSAGGASAGSNFNGQPQLHGTSLRAPLAAVCLFESLAGGALMLECKEAEFCQLLAEVRRQAEGCDPGASLNSTDIVFVLKRSAGQTPSFSAQTVRSASLLRLKVTAPFRCWAFATLEEAKVAAELTPDREGIELDDDQRHFKQVIDNWPGSEILVNSQLEDFPLPIQPVGPTLRCGVAVCDSVTGSDEAEEEVEEPYMMYSDDLFVYCKNEAIALRGLHDYPVISGYILEADTQPSRLSINWCAMLQVLVVIIAAIRCRCRGVVVVMGVVIVVHGIVGVSVLVVDVLHYGYSDGFLWKSLSAVLRSCEQWMRYRFRVEGFSSMDACFVVTHSVDTTAIWRLDRLWQVAEAAALGHEKECRAELWLKRAEGMYPIRRDKAQENMAIVGEYLPGQYSLHQHTERNWVFSSRDIDVYAIVPHTLDVVPVTVDGTFSAILGSGMRDVSQKLAPQRSAAYSTTNFEQDCTWSRRSYTGDEVQENKDSPFGAQSVARPPSSKSSGVLGSTPPGQTSPGSTPFGSQTVFRGPADLFSQLEPISKAGIGHHQIRTPRGASLLSTNSGRGGLARQISSRGTATPVSPNRVQVSRLGIRQGVRTSDKQRPLASQGALLAQPGGHVSASKTVRRDVKPLLKAATSEGVRLRSRLVSSLNVDRRSQVTQRRQLWPASRPRGVVPANQPRLQGDSNSAGDASAGVQSTEPWTGANFHGQPQLHGTSLRALLAGLPQLSSAVAGRNLVGWRHSRSSFATAATAYPSAGVSDLLRPGSGDTKKSTQCLPQS</sequence>
<organism evidence="3 4">
    <name type="scientific">Symbiodinium microadriaticum</name>
    <name type="common">Dinoflagellate</name>
    <name type="synonym">Zooxanthella microadriatica</name>
    <dbReference type="NCBI Taxonomy" id="2951"/>
    <lineage>
        <taxon>Eukaryota</taxon>
        <taxon>Sar</taxon>
        <taxon>Alveolata</taxon>
        <taxon>Dinophyceae</taxon>
        <taxon>Suessiales</taxon>
        <taxon>Symbiodiniaceae</taxon>
        <taxon>Symbiodinium</taxon>
    </lineage>
</organism>
<feature type="region of interest" description="Disordered" evidence="1">
    <location>
        <begin position="1219"/>
        <end position="1254"/>
    </location>
</feature>
<comment type="caution">
    <text evidence="3">The sequence shown here is derived from an EMBL/GenBank/DDBJ whole genome shotgun (WGS) entry which is preliminary data.</text>
</comment>
<accession>A0A1Q9E850</accession>
<feature type="compositionally biased region" description="Low complexity" evidence="1">
    <location>
        <begin position="1179"/>
        <end position="1195"/>
    </location>
</feature>
<keyword evidence="4" id="KW-1185">Reference proteome</keyword>
<feature type="compositionally biased region" description="Polar residues" evidence="1">
    <location>
        <begin position="1243"/>
        <end position="1254"/>
    </location>
</feature>
<dbReference type="OrthoDB" id="458320at2759"/>
<dbReference type="EMBL" id="LSRX01000232">
    <property type="protein sequence ID" value="OLQ03595.1"/>
    <property type="molecule type" value="Genomic_DNA"/>
</dbReference>
<keyword evidence="2" id="KW-0812">Transmembrane</keyword>
<feature type="transmembrane region" description="Helical" evidence="2">
    <location>
        <begin position="128"/>
        <end position="146"/>
    </location>
</feature>
<feature type="transmembrane region" description="Helical" evidence="2">
    <location>
        <begin position="915"/>
        <end position="933"/>
    </location>
</feature>
<reference evidence="3 4" key="1">
    <citation type="submission" date="2016-02" db="EMBL/GenBank/DDBJ databases">
        <title>Genome analysis of coral dinoflagellate symbionts highlights evolutionary adaptations to a symbiotic lifestyle.</title>
        <authorList>
            <person name="Aranda M."/>
            <person name="Li Y."/>
            <person name="Liew Y.J."/>
            <person name="Baumgarten S."/>
            <person name="Simakov O."/>
            <person name="Wilson M."/>
            <person name="Piel J."/>
            <person name="Ashoor H."/>
            <person name="Bougouffa S."/>
            <person name="Bajic V.B."/>
            <person name="Ryu T."/>
            <person name="Ravasi T."/>
            <person name="Bayer T."/>
            <person name="Micklem G."/>
            <person name="Kim H."/>
            <person name="Bhak J."/>
            <person name="Lajeunesse T.C."/>
            <person name="Voolstra C.R."/>
        </authorList>
    </citation>
    <scope>NUCLEOTIDE SEQUENCE [LARGE SCALE GENOMIC DNA]</scope>
    <source>
        <strain evidence="3 4">CCMP2467</strain>
    </source>
</reference>
<feature type="transmembrane region" description="Helical" evidence="2">
    <location>
        <begin position="153"/>
        <end position="181"/>
    </location>
</feature>
<gene>
    <name evidence="3" type="ORF">AK812_SmicGene13463</name>
</gene>
<evidence type="ECO:0000313" key="4">
    <source>
        <dbReference type="Proteomes" id="UP000186817"/>
    </source>
</evidence>
<evidence type="ECO:0000256" key="1">
    <source>
        <dbReference type="SAM" id="MobiDB-lite"/>
    </source>
</evidence>